<name>A0ABW4VNH9_9BACT</name>
<feature type="domain" description="Galactosyltransferase C-terminal" evidence="2">
    <location>
        <begin position="8"/>
        <end position="62"/>
    </location>
</feature>
<evidence type="ECO:0000313" key="4">
    <source>
        <dbReference type="Proteomes" id="UP001597361"/>
    </source>
</evidence>
<protein>
    <submittedName>
        <fullName evidence="3">Galactosyltransferase-related protein</fullName>
    </submittedName>
</protein>
<organism evidence="3 4">
    <name type="scientific">Belliella marina</name>
    <dbReference type="NCBI Taxonomy" id="1644146"/>
    <lineage>
        <taxon>Bacteria</taxon>
        <taxon>Pseudomonadati</taxon>
        <taxon>Bacteroidota</taxon>
        <taxon>Cytophagia</taxon>
        <taxon>Cytophagales</taxon>
        <taxon>Cyclobacteriaceae</taxon>
        <taxon>Belliella</taxon>
    </lineage>
</organism>
<dbReference type="InterPro" id="IPR029044">
    <property type="entry name" value="Nucleotide-diphossugar_trans"/>
</dbReference>
<keyword evidence="1" id="KW-0808">Transferase</keyword>
<evidence type="ECO:0000313" key="3">
    <source>
        <dbReference type="EMBL" id="MFD2036244.1"/>
    </source>
</evidence>
<dbReference type="GO" id="GO:0016757">
    <property type="term" value="F:glycosyltransferase activity"/>
    <property type="evidence" value="ECO:0007669"/>
    <property type="project" value="UniProtKB-KW"/>
</dbReference>
<accession>A0ABW4VNH9</accession>
<dbReference type="InterPro" id="IPR027791">
    <property type="entry name" value="Galactosyl_T_C"/>
</dbReference>
<keyword evidence="4" id="KW-1185">Reference proteome</keyword>
<dbReference type="EMBL" id="JBHUHR010000039">
    <property type="protein sequence ID" value="MFD2036244.1"/>
    <property type="molecule type" value="Genomic_DNA"/>
</dbReference>
<reference evidence="4" key="1">
    <citation type="journal article" date="2019" name="Int. J. Syst. Evol. Microbiol.">
        <title>The Global Catalogue of Microorganisms (GCM) 10K type strain sequencing project: providing services to taxonomists for standard genome sequencing and annotation.</title>
        <authorList>
            <consortium name="The Broad Institute Genomics Platform"/>
            <consortium name="The Broad Institute Genome Sequencing Center for Infectious Disease"/>
            <person name="Wu L."/>
            <person name="Ma J."/>
        </authorList>
    </citation>
    <scope>NUCLEOTIDE SEQUENCE [LARGE SCALE GENOMIC DNA]</scope>
    <source>
        <strain evidence="4">CGMCC 1.15180</strain>
    </source>
</reference>
<comment type="caution">
    <text evidence="3">The sequence shown here is derived from an EMBL/GenBank/DDBJ whole genome shotgun (WGS) entry which is preliminary data.</text>
</comment>
<evidence type="ECO:0000259" key="2">
    <source>
        <dbReference type="Pfam" id="PF02709"/>
    </source>
</evidence>
<evidence type="ECO:0000256" key="1">
    <source>
        <dbReference type="ARBA" id="ARBA00022679"/>
    </source>
</evidence>
<proteinExistence type="predicted"/>
<dbReference type="Pfam" id="PF02709">
    <property type="entry name" value="Glyco_transf_7C"/>
    <property type="match status" value="1"/>
</dbReference>
<dbReference type="SUPFAM" id="SSF53448">
    <property type="entry name" value="Nucleotide-diphospho-sugar transferases"/>
    <property type="match status" value="1"/>
</dbReference>
<keyword evidence="3" id="KW-0328">Glycosyltransferase</keyword>
<dbReference type="Proteomes" id="UP001597361">
    <property type="component" value="Unassembled WGS sequence"/>
</dbReference>
<gene>
    <name evidence="3" type="ORF">ACFSKL_15680</name>
</gene>
<dbReference type="Gene3D" id="3.90.550.10">
    <property type="entry name" value="Spore Coat Polysaccharide Biosynthesis Protein SpsA, Chain A"/>
    <property type="match status" value="1"/>
</dbReference>
<dbReference type="RefSeq" id="WP_376887274.1">
    <property type="nucleotide sequence ID" value="NZ_JBHUHR010000039.1"/>
</dbReference>
<sequence length="110" mass="12882">MKELYRPTPVGGVFMADKKAYIESGMENEGFYGWGREDAERVNRWKILGYIHKHTQGALYHLTHERGINSQFHSQRQDDIKFSKLLQVLVMSQNELKEEIENWDKNPGKG</sequence>